<dbReference type="PANTHER" id="PTHR23321">
    <property type="entry name" value="RIBOSOMAL PROTEIN S15, BACTERIAL AND ORGANELLAR"/>
    <property type="match status" value="1"/>
</dbReference>
<dbReference type="Pfam" id="PF00312">
    <property type="entry name" value="Ribosomal_S15"/>
    <property type="match status" value="1"/>
</dbReference>
<dbReference type="OrthoDB" id="441444at2759"/>
<evidence type="ECO:0000313" key="6">
    <source>
        <dbReference type="Proteomes" id="UP000053317"/>
    </source>
</evidence>
<dbReference type="GO" id="GO:0006412">
    <property type="term" value="P:translation"/>
    <property type="evidence" value="ECO:0007669"/>
    <property type="project" value="InterPro"/>
</dbReference>
<dbReference type="InterPro" id="IPR005290">
    <property type="entry name" value="Ribosomal_uS15_bac-type"/>
</dbReference>
<dbReference type="GO" id="GO:0003735">
    <property type="term" value="F:structural constituent of ribosome"/>
    <property type="evidence" value="ECO:0007669"/>
    <property type="project" value="InterPro"/>
</dbReference>
<keyword evidence="3" id="KW-0687">Ribonucleoprotein</keyword>
<accession>A0A0G2EH15</accession>
<evidence type="ECO:0000256" key="3">
    <source>
        <dbReference type="ARBA" id="ARBA00023274"/>
    </source>
</evidence>
<keyword evidence="6" id="KW-1185">Reference proteome</keyword>
<dbReference type="InterPro" id="IPR009068">
    <property type="entry name" value="uS15_NS1_RNA-bd_sf"/>
</dbReference>
<evidence type="ECO:0000313" key="5">
    <source>
        <dbReference type="EMBL" id="KKY22157.1"/>
    </source>
</evidence>
<evidence type="ECO:0000256" key="1">
    <source>
        <dbReference type="ARBA" id="ARBA00008434"/>
    </source>
</evidence>
<dbReference type="AlphaFoldDB" id="A0A0G2EH15"/>
<dbReference type="Gene3D" id="1.10.287.10">
    <property type="entry name" value="S15/NS1, RNA-binding"/>
    <property type="match status" value="1"/>
</dbReference>
<dbReference type="CDD" id="cd00353">
    <property type="entry name" value="Ribosomal_S15p_S13e"/>
    <property type="match status" value="1"/>
</dbReference>
<evidence type="ECO:0000256" key="2">
    <source>
        <dbReference type="ARBA" id="ARBA00022980"/>
    </source>
</evidence>
<dbReference type="EMBL" id="LCWF01000079">
    <property type="protein sequence ID" value="KKY22157.1"/>
    <property type="molecule type" value="Genomic_DNA"/>
</dbReference>
<organism evidence="5 6">
    <name type="scientific">Phaeomoniella chlamydospora</name>
    <name type="common">Phaeoacremonium chlamydosporum</name>
    <dbReference type="NCBI Taxonomy" id="158046"/>
    <lineage>
        <taxon>Eukaryota</taxon>
        <taxon>Fungi</taxon>
        <taxon>Dikarya</taxon>
        <taxon>Ascomycota</taxon>
        <taxon>Pezizomycotina</taxon>
        <taxon>Eurotiomycetes</taxon>
        <taxon>Chaetothyriomycetidae</taxon>
        <taxon>Phaeomoniellales</taxon>
        <taxon>Phaeomoniellaceae</taxon>
        <taxon>Phaeomoniella</taxon>
    </lineage>
</organism>
<reference evidence="5 6" key="1">
    <citation type="submission" date="2015-05" db="EMBL/GenBank/DDBJ databases">
        <title>Distinctive expansion of gene families associated with plant cell wall degradation and secondary metabolism in the genomes of grapevine trunk pathogens.</title>
        <authorList>
            <person name="Lawrence D.P."/>
            <person name="Travadon R."/>
            <person name="Rolshausen P.E."/>
            <person name="Baumgartner K."/>
        </authorList>
    </citation>
    <scope>NUCLEOTIDE SEQUENCE [LARGE SCALE GENOMIC DNA]</scope>
    <source>
        <strain evidence="5">UCRPC4</strain>
    </source>
</reference>
<protein>
    <submittedName>
        <fullName evidence="5">Putative ribosomal protein s15</fullName>
    </submittedName>
</protein>
<reference evidence="5 6" key="2">
    <citation type="submission" date="2015-05" db="EMBL/GenBank/DDBJ databases">
        <authorList>
            <person name="Morales-Cruz A."/>
            <person name="Amrine K.C."/>
            <person name="Cantu D."/>
        </authorList>
    </citation>
    <scope>NUCLEOTIDE SEQUENCE [LARGE SCALE GENOMIC DNA]</scope>
    <source>
        <strain evidence="5">UCRPC4</strain>
    </source>
</reference>
<dbReference type="InterPro" id="IPR000589">
    <property type="entry name" value="Ribosomal_uS15"/>
</dbReference>
<gene>
    <name evidence="5" type="ORF">UCRPC4_g03344</name>
</gene>
<dbReference type="GO" id="GO:1990904">
    <property type="term" value="C:ribonucleoprotein complex"/>
    <property type="evidence" value="ECO:0007669"/>
    <property type="project" value="UniProtKB-KW"/>
</dbReference>
<evidence type="ECO:0000256" key="4">
    <source>
        <dbReference type="SAM" id="MobiDB-lite"/>
    </source>
</evidence>
<comment type="caution">
    <text evidence="5">The sequence shown here is derived from an EMBL/GenBank/DDBJ whole genome shotgun (WGS) entry which is preliminary data.</text>
</comment>
<dbReference type="GO" id="GO:0005840">
    <property type="term" value="C:ribosome"/>
    <property type="evidence" value="ECO:0007669"/>
    <property type="project" value="UniProtKB-KW"/>
</dbReference>
<dbReference type="GO" id="GO:0005737">
    <property type="term" value="C:cytoplasm"/>
    <property type="evidence" value="ECO:0007669"/>
    <property type="project" value="UniProtKB-ARBA"/>
</dbReference>
<dbReference type="Proteomes" id="UP000053317">
    <property type="component" value="Unassembled WGS sequence"/>
</dbReference>
<dbReference type="NCBIfam" id="TIGR00952">
    <property type="entry name" value="S15_bact"/>
    <property type="match status" value="1"/>
</dbReference>
<dbReference type="SUPFAM" id="SSF47060">
    <property type="entry name" value="S15/NS1 RNA-binding domain"/>
    <property type="match status" value="1"/>
</dbReference>
<dbReference type="SMART" id="SM01387">
    <property type="entry name" value="Ribosomal_S15"/>
    <property type="match status" value="1"/>
</dbReference>
<proteinExistence type="inferred from homology"/>
<comment type="similarity">
    <text evidence="1">Belongs to the universal ribosomal protein uS15 family.</text>
</comment>
<dbReference type="PANTHER" id="PTHR23321:SF26">
    <property type="entry name" value="SMALL RIBOSOMAL SUBUNIT PROTEIN US15M"/>
    <property type="match status" value="1"/>
</dbReference>
<feature type="region of interest" description="Disordered" evidence="4">
    <location>
        <begin position="232"/>
        <end position="262"/>
    </location>
</feature>
<keyword evidence="2 5" id="KW-0689">Ribosomal protein</keyword>
<name>A0A0G2EH15_PHACM</name>
<dbReference type="HAMAP" id="MF_01343_B">
    <property type="entry name" value="Ribosomal_uS15_B"/>
    <property type="match status" value="1"/>
</dbReference>
<sequence>MALPTSLPFRLGGASTNVLNHWSHTGLRAPATSVACFSTTVVLQMKRGGKKRKRIHRDPYREAQVARAKAANKARQEVLKKERAEQLGDPVRAKPTPFLDSLKQRIPSPSPYVQTLHRAAAAETETSESINESNPFPNYRNFFTNSAEVAEIADHAKYLAEPIESLKQTKDRNGVWTEAKAEAVFLERVDAWKQGDSNARIALERITSLHNASSKERRHMNIQRCIEEFGRHNTDETLPPRPQGPAQLATPPPEHTKLRIGRDTGSSEVQIAILTTKIEKLANHVEKVGHKDKHNKRNLRVLVHRRQKLLSYLRKKERGGPRWANLMEKLGLNDGAWKGEISL</sequence>